<evidence type="ECO:0000313" key="3">
    <source>
        <dbReference type="EMBL" id="MFC3688190.1"/>
    </source>
</evidence>
<dbReference type="RefSeq" id="WP_340290053.1">
    <property type="nucleotide sequence ID" value="NZ_JBBEOI010000014.1"/>
</dbReference>
<accession>A0ABV7WEG7</accession>
<name>A0ABV7WEG7_9MICO</name>
<feature type="domain" description="Low molecular weight protein antigen 6 PH" evidence="2">
    <location>
        <begin position="67"/>
        <end position="121"/>
    </location>
</feature>
<dbReference type="Proteomes" id="UP001595685">
    <property type="component" value="Unassembled WGS sequence"/>
</dbReference>
<dbReference type="EMBL" id="JBHRWW010000004">
    <property type="protein sequence ID" value="MFC3688190.1"/>
    <property type="molecule type" value="Genomic_DNA"/>
</dbReference>
<gene>
    <name evidence="3" type="ORF">ACFOLH_07535</name>
</gene>
<organism evidence="3 4">
    <name type="scientific">Aquipuribacter hungaricus</name>
    <dbReference type="NCBI Taxonomy" id="545624"/>
    <lineage>
        <taxon>Bacteria</taxon>
        <taxon>Bacillati</taxon>
        <taxon>Actinomycetota</taxon>
        <taxon>Actinomycetes</taxon>
        <taxon>Micrococcales</taxon>
        <taxon>Intrasporangiaceae</taxon>
        <taxon>Aquipuribacter</taxon>
    </lineage>
</organism>
<evidence type="ECO:0000259" key="2">
    <source>
        <dbReference type="Pfam" id="PF10756"/>
    </source>
</evidence>
<keyword evidence="4" id="KW-1185">Reference proteome</keyword>
<proteinExistence type="predicted"/>
<reference evidence="4" key="1">
    <citation type="journal article" date="2019" name="Int. J. Syst. Evol. Microbiol.">
        <title>The Global Catalogue of Microorganisms (GCM) 10K type strain sequencing project: providing services to taxonomists for standard genome sequencing and annotation.</title>
        <authorList>
            <consortium name="The Broad Institute Genomics Platform"/>
            <consortium name="The Broad Institute Genome Sequencing Center for Infectious Disease"/>
            <person name="Wu L."/>
            <person name="Ma J."/>
        </authorList>
    </citation>
    <scope>NUCLEOTIDE SEQUENCE [LARGE SCALE GENOMIC DNA]</scope>
    <source>
        <strain evidence="4">NCAIM B.02333</strain>
    </source>
</reference>
<keyword evidence="1" id="KW-0472">Membrane</keyword>
<evidence type="ECO:0000256" key="1">
    <source>
        <dbReference type="SAM" id="Phobius"/>
    </source>
</evidence>
<protein>
    <submittedName>
        <fullName evidence="3">PH domain-containing protein</fullName>
    </submittedName>
</protein>
<dbReference type="InterPro" id="IPR019692">
    <property type="entry name" value="CFP-6_PH"/>
</dbReference>
<sequence length="138" mass="14599">MAPLESPSWVEPYPSRGRVLLAALMVAVALALTLMAWAWGASAPLRYVAPVTVAFAAGGLLEAVRPRARVDADEAGVTVRARYRRPASTAWGQVSGFRASPERSDADVVMLRTDGEPVPLPLGFPLALGVSWQESSAA</sequence>
<keyword evidence="1" id="KW-1133">Transmembrane helix</keyword>
<keyword evidence="1" id="KW-0812">Transmembrane</keyword>
<comment type="caution">
    <text evidence="3">The sequence shown here is derived from an EMBL/GenBank/DDBJ whole genome shotgun (WGS) entry which is preliminary data.</text>
</comment>
<feature type="transmembrane region" description="Helical" evidence="1">
    <location>
        <begin position="20"/>
        <end position="39"/>
    </location>
</feature>
<evidence type="ECO:0000313" key="4">
    <source>
        <dbReference type="Proteomes" id="UP001595685"/>
    </source>
</evidence>
<dbReference type="Pfam" id="PF10756">
    <property type="entry name" value="bPH_6"/>
    <property type="match status" value="1"/>
</dbReference>